<dbReference type="OrthoDB" id="5295627at2759"/>
<evidence type="ECO:0000256" key="1">
    <source>
        <dbReference type="SAM" id="Phobius"/>
    </source>
</evidence>
<feature type="transmembrane region" description="Helical" evidence="1">
    <location>
        <begin position="7"/>
        <end position="27"/>
    </location>
</feature>
<comment type="caution">
    <text evidence="2">The sequence shown here is derived from an EMBL/GenBank/DDBJ whole genome shotgun (WGS) entry which is preliminary data.</text>
</comment>
<proteinExistence type="predicted"/>
<keyword evidence="1" id="KW-1133">Transmembrane helix</keyword>
<gene>
    <name evidence="2" type="ORF">PNAL_LOCUS10067</name>
</gene>
<reference evidence="2" key="1">
    <citation type="submission" date="2021-07" db="EMBL/GenBank/DDBJ databases">
        <authorList>
            <person name="Branca A.L. A."/>
        </authorList>
    </citation>
    <scope>NUCLEOTIDE SEQUENCE</scope>
</reference>
<organism evidence="2 3">
    <name type="scientific">Penicillium nalgiovense</name>
    <dbReference type="NCBI Taxonomy" id="60175"/>
    <lineage>
        <taxon>Eukaryota</taxon>
        <taxon>Fungi</taxon>
        <taxon>Dikarya</taxon>
        <taxon>Ascomycota</taxon>
        <taxon>Pezizomycotina</taxon>
        <taxon>Eurotiomycetes</taxon>
        <taxon>Eurotiomycetidae</taxon>
        <taxon>Eurotiales</taxon>
        <taxon>Aspergillaceae</taxon>
        <taxon>Penicillium</taxon>
    </lineage>
</organism>
<dbReference type="InterPro" id="IPR049232">
    <property type="entry name" value="DUF6829"/>
</dbReference>
<keyword evidence="1" id="KW-0472">Membrane</keyword>
<dbReference type="AlphaFoldDB" id="A0A9W4NAF9"/>
<keyword evidence="1" id="KW-0812">Transmembrane</keyword>
<dbReference type="Proteomes" id="UP001153461">
    <property type="component" value="Unassembled WGS sequence"/>
</dbReference>
<evidence type="ECO:0000313" key="2">
    <source>
        <dbReference type="EMBL" id="CAG8310061.1"/>
    </source>
</evidence>
<protein>
    <submittedName>
        <fullName evidence="2">Uncharacterized protein</fullName>
    </submittedName>
</protein>
<dbReference type="EMBL" id="CAJVNV010000630">
    <property type="protein sequence ID" value="CAG8310061.1"/>
    <property type="molecule type" value="Genomic_DNA"/>
</dbReference>
<accession>A0A9W4NAF9</accession>
<dbReference type="Pfam" id="PF20717">
    <property type="entry name" value="DUF6829"/>
    <property type="match status" value="1"/>
</dbReference>
<evidence type="ECO:0000313" key="3">
    <source>
        <dbReference type="Proteomes" id="UP001153461"/>
    </source>
</evidence>
<name>A0A9W4NAF9_PENNA</name>
<sequence length="487" mass="54513">MSYLRDWPLLFHLLMVVIVAGNIGPMIEVPGSHQTPGLHRNGKTSASMDSSQSLRDACGVPDSLFVRSDEDLIRLVYKEFPEEIDRLRRAYSIRDGPWTPSSTPSPSYILYNEEYDEVNRTLVGLLALRWIHTGQYETFIGSQPSASQLTRTSFDWIHGFYTRLITDANALFTLITSIIVNDLGKDPQLASDCHAKTDVDFSTLNHDAILLVACKAGLVPSLEQLPDQDRDDILRAIELGATFNFGQLAQAENAPVCLSGLHRMKGHDRSFRLRFMEQLLDIAGAAGHMDWTCAKKLTQPIFESYRNVYDVCEGVIAGTLTVRSGYDLVLIRRAEFIRDKDVRRFQVEDNPGDRALMRLFCMGNVTTQEKALLYEDAWRALEDPVRETLANALNLDGRRSEPAVQPTYMPALLGRIQDVNALICTLRYLAQVLSATNDADPSAVVIERSVYSALKQVVESDEFREDPTILERVEVPDGVVALTTASL</sequence>